<accession>A0A427YMQ6</accession>
<dbReference type="PANTHER" id="PTHR22883">
    <property type="entry name" value="ZINC FINGER DHHC DOMAIN CONTAINING PROTEIN"/>
    <property type="match status" value="1"/>
</dbReference>
<name>A0A427YMQ6_9TREE</name>
<feature type="region of interest" description="Disordered" evidence="12">
    <location>
        <begin position="1"/>
        <end position="45"/>
    </location>
</feature>
<keyword evidence="2 11" id="KW-0808">Transferase</keyword>
<dbReference type="InterPro" id="IPR039859">
    <property type="entry name" value="PFA4/ZDH16/20/ERF2-like"/>
</dbReference>
<dbReference type="GO" id="GO:0005783">
    <property type="term" value="C:endoplasmic reticulum"/>
    <property type="evidence" value="ECO:0007669"/>
    <property type="project" value="TreeGrafter"/>
</dbReference>
<dbReference type="GO" id="GO:0005794">
    <property type="term" value="C:Golgi apparatus"/>
    <property type="evidence" value="ECO:0007669"/>
    <property type="project" value="TreeGrafter"/>
</dbReference>
<keyword evidence="6" id="KW-0564">Palmitate</keyword>
<gene>
    <name evidence="14" type="ORF">EHS25_008809</name>
</gene>
<evidence type="ECO:0000313" key="15">
    <source>
        <dbReference type="Proteomes" id="UP000279259"/>
    </source>
</evidence>
<feature type="domain" description="Palmitoyltransferase DHHC" evidence="13">
    <location>
        <begin position="269"/>
        <end position="384"/>
    </location>
</feature>
<evidence type="ECO:0000256" key="12">
    <source>
        <dbReference type="SAM" id="MobiDB-lite"/>
    </source>
</evidence>
<evidence type="ECO:0000256" key="3">
    <source>
        <dbReference type="ARBA" id="ARBA00022692"/>
    </source>
</evidence>
<reference evidence="14 15" key="1">
    <citation type="submission" date="2018-11" db="EMBL/GenBank/DDBJ databases">
        <title>Genome sequence of Saitozyma podzolica DSM 27192.</title>
        <authorList>
            <person name="Aliyu H."/>
            <person name="Gorte O."/>
            <person name="Ochsenreither K."/>
        </authorList>
    </citation>
    <scope>NUCLEOTIDE SEQUENCE [LARGE SCALE GENOMIC DNA]</scope>
    <source>
        <strain evidence="14 15">DSM 27192</strain>
    </source>
</reference>
<evidence type="ECO:0000256" key="5">
    <source>
        <dbReference type="ARBA" id="ARBA00023136"/>
    </source>
</evidence>
<dbReference type="GO" id="GO:0016020">
    <property type="term" value="C:membrane"/>
    <property type="evidence" value="ECO:0007669"/>
    <property type="project" value="UniProtKB-SubCell"/>
</dbReference>
<dbReference type="STRING" id="1890683.A0A427YMQ6"/>
<dbReference type="EMBL" id="RSCD01000006">
    <property type="protein sequence ID" value="RSH92394.1"/>
    <property type="molecule type" value="Genomic_DNA"/>
</dbReference>
<dbReference type="GO" id="GO:0006612">
    <property type="term" value="P:protein targeting to membrane"/>
    <property type="evidence" value="ECO:0007669"/>
    <property type="project" value="TreeGrafter"/>
</dbReference>
<keyword evidence="5 11" id="KW-0472">Membrane</keyword>
<evidence type="ECO:0000256" key="11">
    <source>
        <dbReference type="RuleBase" id="RU079119"/>
    </source>
</evidence>
<evidence type="ECO:0000256" key="9">
    <source>
        <dbReference type="ARBA" id="ARBA00038298"/>
    </source>
</evidence>
<organism evidence="14 15">
    <name type="scientific">Saitozyma podzolica</name>
    <dbReference type="NCBI Taxonomy" id="1890683"/>
    <lineage>
        <taxon>Eukaryota</taxon>
        <taxon>Fungi</taxon>
        <taxon>Dikarya</taxon>
        <taxon>Basidiomycota</taxon>
        <taxon>Agaricomycotina</taxon>
        <taxon>Tremellomycetes</taxon>
        <taxon>Tremellales</taxon>
        <taxon>Trimorphomycetaceae</taxon>
        <taxon>Saitozyma</taxon>
    </lineage>
</organism>
<feature type="transmembrane region" description="Helical" evidence="11">
    <location>
        <begin position="57"/>
        <end position="74"/>
    </location>
</feature>
<feature type="region of interest" description="Disordered" evidence="12">
    <location>
        <begin position="159"/>
        <end position="261"/>
    </location>
</feature>
<keyword evidence="3 11" id="KW-0812">Transmembrane</keyword>
<sequence length="487" mass="54516">MADVNSTLPPPQDLDPTHQAPPSGLHDKGDARAGSSPGRWKEKYTPAKPDPWVQRKFAVGILIALVIWSFYVVVGRICAPAIQRQSAASWSRATGAGTMVGYVVLWLLFAWSYLKMLVTGPGFAKEVRSRHALKLMLEVVPKTSAPPVEPLHPFIQYNPPSDSMALPPPPVPPTAMQQPGTMREPARSDHPRDASTSPESDPLGPDPSMLAPITNAVGSALAPHASHQMSSSATLATQRPPTSMSKKGKRGDLESGDQLQRPVPRVEFGPRWCRFCEINKPDRTHHCRHCGTCVMAFDHHCLWVGLCVGWGNHKFFMVFNMWSAFFCLYILVTCIVYTSKSTANTDGQVVALIPVSALFFLFSAMMFGSHVYLVITGKTTVESFRGRDQHEREAEVLQQEFGILWHNFDKRRVRKRWKEEFGGVPVDGRWRFGTAGQMWKQDMGESWWGWIFPVGRPLGDGIHFQSNPHFGPNGEWLRKQDWPKDLQ</sequence>
<dbReference type="AlphaFoldDB" id="A0A427YMQ6"/>
<evidence type="ECO:0000256" key="2">
    <source>
        <dbReference type="ARBA" id="ARBA00022679"/>
    </source>
</evidence>
<feature type="compositionally biased region" description="Polar residues" evidence="12">
    <location>
        <begin position="227"/>
        <end position="245"/>
    </location>
</feature>
<evidence type="ECO:0000259" key="13">
    <source>
        <dbReference type="Pfam" id="PF01529"/>
    </source>
</evidence>
<keyword evidence="15" id="KW-1185">Reference proteome</keyword>
<dbReference type="PANTHER" id="PTHR22883:SF23">
    <property type="entry name" value="PALMITOYLTRANSFERASE ZDHHC6"/>
    <property type="match status" value="1"/>
</dbReference>
<dbReference type="Proteomes" id="UP000279259">
    <property type="component" value="Unassembled WGS sequence"/>
</dbReference>
<dbReference type="InterPro" id="IPR001594">
    <property type="entry name" value="Palmitoyltrfase_DHHC"/>
</dbReference>
<dbReference type="Pfam" id="PF01529">
    <property type="entry name" value="DHHC"/>
    <property type="match status" value="1"/>
</dbReference>
<dbReference type="OrthoDB" id="1436450at2759"/>
<evidence type="ECO:0000256" key="6">
    <source>
        <dbReference type="ARBA" id="ARBA00023139"/>
    </source>
</evidence>
<comment type="caution">
    <text evidence="14">The sequence shown here is derived from an EMBL/GenBank/DDBJ whole genome shotgun (WGS) entry which is preliminary data.</text>
</comment>
<evidence type="ECO:0000256" key="7">
    <source>
        <dbReference type="ARBA" id="ARBA00023288"/>
    </source>
</evidence>
<comment type="catalytic activity">
    <reaction evidence="10 11">
        <text>L-cysteinyl-[protein] + hexadecanoyl-CoA = S-hexadecanoyl-L-cysteinyl-[protein] + CoA</text>
        <dbReference type="Rhea" id="RHEA:36683"/>
        <dbReference type="Rhea" id="RHEA-COMP:10131"/>
        <dbReference type="Rhea" id="RHEA-COMP:11032"/>
        <dbReference type="ChEBI" id="CHEBI:29950"/>
        <dbReference type="ChEBI" id="CHEBI:57287"/>
        <dbReference type="ChEBI" id="CHEBI:57379"/>
        <dbReference type="ChEBI" id="CHEBI:74151"/>
        <dbReference type="EC" id="2.3.1.225"/>
    </reaction>
</comment>
<protein>
    <recommendedName>
        <fullName evidence="11">Palmitoyltransferase</fullName>
        <ecNumber evidence="11">2.3.1.225</ecNumber>
    </recommendedName>
</protein>
<comment type="similarity">
    <text evidence="9">Belongs to the DHHC palmitoyltransferase family. PFA5 subfamily.</text>
</comment>
<evidence type="ECO:0000256" key="8">
    <source>
        <dbReference type="ARBA" id="ARBA00023315"/>
    </source>
</evidence>
<keyword evidence="4 11" id="KW-1133">Transmembrane helix</keyword>
<evidence type="ECO:0000313" key="14">
    <source>
        <dbReference type="EMBL" id="RSH92394.1"/>
    </source>
</evidence>
<keyword evidence="8 11" id="KW-0012">Acyltransferase</keyword>
<evidence type="ECO:0000256" key="1">
    <source>
        <dbReference type="ARBA" id="ARBA00004141"/>
    </source>
</evidence>
<comment type="subcellular location">
    <subcellularLocation>
        <location evidence="1">Membrane</location>
        <topology evidence="1">Multi-pass membrane protein</topology>
    </subcellularLocation>
</comment>
<feature type="transmembrane region" description="Helical" evidence="11">
    <location>
        <begin position="315"/>
        <end position="337"/>
    </location>
</feature>
<evidence type="ECO:0000256" key="4">
    <source>
        <dbReference type="ARBA" id="ARBA00022989"/>
    </source>
</evidence>
<keyword evidence="7" id="KW-0449">Lipoprotein</keyword>
<dbReference type="PROSITE" id="PS50216">
    <property type="entry name" value="DHHC"/>
    <property type="match status" value="1"/>
</dbReference>
<comment type="domain">
    <text evidence="11">The DHHC domain is required for palmitoyltransferase activity.</text>
</comment>
<dbReference type="GO" id="GO:0019706">
    <property type="term" value="F:protein-cysteine S-palmitoyltransferase activity"/>
    <property type="evidence" value="ECO:0007669"/>
    <property type="project" value="UniProtKB-EC"/>
</dbReference>
<proteinExistence type="inferred from homology"/>
<evidence type="ECO:0000256" key="10">
    <source>
        <dbReference type="ARBA" id="ARBA00048048"/>
    </source>
</evidence>
<feature type="transmembrane region" description="Helical" evidence="11">
    <location>
        <begin position="349"/>
        <end position="375"/>
    </location>
</feature>
<feature type="transmembrane region" description="Helical" evidence="11">
    <location>
        <begin position="95"/>
        <end position="114"/>
    </location>
</feature>
<feature type="compositionally biased region" description="Basic and acidic residues" evidence="12">
    <location>
        <begin position="184"/>
        <end position="193"/>
    </location>
</feature>
<dbReference type="EC" id="2.3.1.225" evidence="11"/>